<evidence type="ECO:0000259" key="6">
    <source>
        <dbReference type="Pfam" id="PF02465"/>
    </source>
</evidence>
<keyword evidence="8" id="KW-0969">Cilium</keyword>
<dbReference type="Proteomes" id="UP000037043">
    <property type="component" value="Unassembled WGS sequence"/>
</dbReference>
<dbReference type="InterPro" id="IPR040026">
    <property type="entry name" value="FliD"/>
</dbReference>
<comment type="similarity">
    <text evidence="1 5">Belongs to the FliD family.</text>
</comment>
<feature type="domain" description="Flagellar hook-associated protein 2 N-terminal" evidence="6">
    <location>
        <begin position="12"/>
        <end position="117"/>
    </location>
</feature>
<dbReference type="InterPro" id="IPR003481">
    <property type="entry name" value="FliD_N"/>
</dbReference>
<evidence type="ECO:0000256" key="1">
    <source>
        <dbReference type="ARBA" id="ARBA00009764"/>
    </source>
</evidence>
<dbReference type="GO" id="GO:0071973">
    <property type="term" value="P:bacterial-type flagellum-dependent cell motility"/>
    <property type="evidence" value="ECO:0007669"/>
    <property type="project" value="TreeGrafter"/>
</dbReference>
<evidence type="ECO:0000256" key="3">
    <source>
        <dbReference type="ARBA" id="ARBA00023054"/>
    </source>
</evidence>
<proteinExistence type="inferred from homology"/>
<comment type="subcellular location">
    <subcellularLocation>
        <location evidence="5">Secreted</location>
    </subcellularLocation>
    <subcellularLocation>
        <location evidence="5">Bacterial flagellum</location>
    </subcellularLocation>
</comment>
<keyword evidence="8" id="KW-0282">Flagellum</keyword>
<keyword evidence="5" id="KW-0964">Secreted</keyword>
<evidence type="ECO:0000259" key="7">
    <source>
        <dbReference type="Pfam" id="PF07195"/>
    </source>
</evidence>
<evidence type="ECO:0000256" key="4">
    <source>
        <dbReference type="ARBA" id="ARBA00023143"/>
    </source>
</evidence>
<dbReference type="GO" id="GO:0007155">
    <property type="term" value="P:cell adhesion"/>
    <property type="evidence" value="ECO:0007669"/>
    <property type="project" value="InterPro"/>
</dbReference>
<dbReference type="PANTHER" id="PTHR30288">
    <property type="entry name" value="FLAGELLAR CAP/ASSEMBLY PROTEIN FLID"/>
    <property type="match status" value="1"/>
</dbReference>
<dbReference type="InterPro" id="IPR010809">
    <property type="entry name" value="FliD_C"/>
</dbReference>
<dbReference type="AlphaFoldDB" id="A0A0L6ZE02"/>
<keyword evidence="9" id="KW-1185">Reference proteome</keyword>
<feature type="domain" description="Flagellar hook-associated protein 2 C-terminal" evidence="7">
    <location>
        <begin position="552"/>
        <end position="841"/>
    </location>
</feature>
<accession>A0A0L6ZE02</accession>
<evidence type="ECO:0000256" key="2">
    <source>
        <dbReference type="ARBA" id="ARBA00011255"/>
    </source>
</evidence>
<evidence type="ECO:0000256" key="5">
    <source>
        <dbReference type="RuleBase" id="RU362066"/>
    </source>
</evidence>
<keyword evidence="3" id="KW-0175">Coiled coil</keyword>
<reference evidence="9" key="1">
    <citation type="submission" date="2015-08" db="EMBL/GenBank/DDBJ databases">
        <title>Genome sequence of the strict anaerobe Clostridium homopropionicum LuHBu1 (DSM 5847T).</title>
        <authorList>
            <person name="Poehlein A."/>
            <person name="Beck M."/>
            <person name="Schiel-Bengelsdorf B."/>
            <person name="Bengelsdorf F.R."/>
            <person name="Daniel R."/>
            <person name="Duerre P."/>
        </authorList>
    </citation>
    <scope>NUCLEOTIDE SEQUENCE [LARGE SCALE GENOMIC DNA]</scope>
    <source>
        <strain evidence="9">DSM 5847</strain>
    </source>
</reference>
<dbReference type="RefSeq" id="WP_052220222.1">
    <property type="nucleotide sequence ID" value="NZ_LHUR01000011.1"/>
</dbReference>
<evidence type="ECO:0000313" key="8">
    <source>
        <dbReference type="EMBL" id="KOA21043.1"/>
    </source>
</evidence>
<keyword evidence="8" id="KW-0966">Cell projection</keyword>
<dbReference type="Pfam" id="PF02465">
    <property type="entry name" value="FliD_N"/>
    <property type="match status" value="1"/>
</dbReference>
<dbReference type="Pfam" id="PF07195">
    <property type="entry name" value="FliD_C"/>
    <property type="match status" value="1"/>
</dbReference>
<name>A0A0L6ZE02_9CLOT</name>
<dbReference type="PATRIC" id="fig|1121318.3.peg.633"/>
<dbReference type="PANTHER" id="PTHR30288:SF0">
    <property type="entry name" value="FLAGELLAR HOOK-ASSOCIATED PROTEIN 2"/>
    <property type="match status" value="1"/>
</dbReference>
<keyword evidence="4 5" id="KW-0975">Bacterial flagellum</keyword>
<sequence>MSNMLRITGMATGMDTDNTVKQLLSPYNARLDKVKQDKQILQWKQEIYRDLLGAMNVFQSSYFDVLKPDTYMLSSNSYNTFDTTYPTSTDSAIVTAVGGSGALNGNYIVKDITLAKTASTTNDGVIQTIKQATSNVAIKPVIDDSNKTLNVNGTDITIDKATYDSMSALATNINSKLKSAGITNVSAQVATDGTGIKFAPIKVLHEDDPDTTAINEDETQTITIFVDGHDYEVQLKPGNYTMQQMADSINTQIGNIKDATTGERLIVDKVQAKAIYDGTNSKLIFEKLNATSSVTITNGTVNDYVIDDTHKDPGLTWNSIALTVTGKNGDGTTNIADNNSDAKDTMKFKIKIDDSNKTLTFNFAGTTKTITLDSGDYDLGNDTTGLIKAINDKIGADTDKIKAQLSWDGNKIEFVNTSPSSQVTVNGTAMTTLGFPSSTTQIYPSSYDKMAGLLSSNSSGILSFTVNGKKITYNFSGADKNKSINDILNDISAKADVKTSYSEISRKFTIESSNTGANQELKIEWNDSDTSSKNFLNSIFGVTGTGSYLKNGSDAIVTIKDPKGNSSTIYQSKNNFTVDGVTYNLLQDTHSSDPNKEMTITLTQNSTKAFDKIKDFVSKYNDIIDKINTKLTEKYDRNYKPLTDDQKEDMKEDEIKQWEEKAKQGLLKNDSDLQNMMYSLRSAVNKSVEGVGITLSDIGISVSSDYMSGGKLVIDETKLKSELSNKGDQIARLFTKSSTSQPIYSASLTQDQRLTRNSEEGVLQSINDILKDYTRTMDGKGSLVQKAGIKGDRSELDNLLSDQVKEKDKIIKEMIASISEKEDRYYKQFASLEAYMNQMNAQSAWLAQQLGTSSN</sequence>
<dbReference type="GO" id="GO:0009424">
    <property type="term" value="C:bacterial-type flagellum hook"/>
    <property type="evidence" value="ECO:0007669"/>
    <property type="project" value="UniProtKB-UniRule"/>
</dbReference>
<organism evidence="8 9">
    <name type="scientific">Clostridium homopropionicum DSM 5847</name>
    <dbReference type="NCBI Taxonomy" id="1121318"/>
    <lineage>
        <taxon>Bacteria</taxon>
        <taxon>Bacillati</taxon>
        <taxon>Bacillota</taxon>
        <taxon>Clostridia</taxon>
        <taxon>Eubacteriales</taxon>
        <taxon>Clostridiaceae</taxon>
        <taxon>Clostridium</taxon>
    </lineage>
</organism>
<comment type="subunit">
    <text evidence="2 5">Homopentamer.</text>
</comment>
<protein>
    <recommendedName>
        <fullName evidence="5">Flagellar hook-associated protein 2</fullName>
        <shortName evidence="5">HAP2</shortName>
    </recommendedName>
    <alternativeName>
        <fullName evidence="5">Flagellar cap protein</fullName>
    </alternativeName>
</protein>
<evidence type="ECO:0000313" key="9">
    <source>
        <dbReference type="Proteomes" id="UP000037043"/>
    </source>
</evidence>
<gene>
    <name evidence="8" type="primary">fliD</name>
    <name evidence="8" type="ORF">CLHOM_06310</name>
</gene>
<comment type="function">
    <text evidence="5">Required for morphogenesis and for the elongation of the flagellar filament by facilitating polymerization of the flagellin monomers at the tip of growing filament. Forms a capping structure, which prevents flagellin subunits (transported through the central channel of the flagellum) from leaking out without polymerization at the distal end.</text>
</comment>
<dbReference type="GO" id="GO:0009421">
    <property type="term" value="C:bacterial-type flagellum filament cap"/>
    <property type="evidence" value="ECO:0007669"/>
    <property type="project" value="InterPro"/>
</dbReference>
<dbReference type="STRING" id="36844.SAMN04488501_10489"/>
<dbReference type="EMBL" id="LHUR01000011">
    <property type="protein sequence ID" value="KOA21043.1"/>
    <property type="molecule type" value="Genomic_DNA"/>
</dbReference>
<dbReference type="GO" id="GO:0005576">
    <property type="term" value="C:extracellular region"/>
    <property type="evidence" value="ECO:0007669"/>
    <property type="project" value="UniProtKB-SubCell"/>
</dbReference>
<comment type="caution">
    <text evidence="8">The sequence shown here is derived from an EMBL/GenBank/DDBJ whole genome shotgun (WGS) entry which is preliminary data.</text>
</comment>